<evidence type="ECO:0000313" key="3">
    <source>
        <dbReference type="EMBL" id="KPL71040.1"/>
    </source>
</evidence>
<evidence type="ECO:0000259" key="2">
    <source>
        <dbReference type="Pfam" id="PF10882"/>
    </source>
</evidence>
<sequence>MTEENTFRPPRRRGLIFQIGAALAFFSAGGLTFWLAMDQEIGLYFIGLLFISMVFLAPVPLIVYRAIALGRATYELEREGLRLRWGLRAEDIPLNTIEWVRPASELGFHLNQPRFSWPGALLGFSSVAELGLVEFIAAEPDTLLLIATPTRIFAISPAQPKVFMKAFQRTSEMGSLSPMPAFSSQPAAFMRNVWRDRIARLPILVSLIATILLLAGTVIIIPSRNQISIGFTPTGSPLPPVSPERLLLLPILAAISVAISLSVGLFYYRHLEQRMAAYLILAGAGTTPVLLLISLLFLR</sequence>
<dbReference type="PATRIC" id="fig|229920.5.peg.2762"/>
<reference evidence="3 4" key="1">
    <citation type="submission" date="2015-07" db="EMBL/GenBank/DDBJ databases">
        <title>Genome sequence of Leptolinea tardivitalis DSM 16556.</title>
        <authorList>
            <person name="Hemp J."/>
            <person name="Ward L.M."/>
            <person name="Pace L.A."/>
            <person name="Fischer W.W."/>
        </authorList>
    </citation>
    <scope>NUCLEOTIDE SEQUENCE [LARGE SCALE GENOMIC DNA]</scope>
    <source>
        <strain evidence="3 4">YMTK-2</strain>
    </source>
</reference>
<keyword evidence="1" id="KW-1133">Transmembrane helix</keyword>
<comment type="caution">
    <text evidence="3">The sequence shown here is derived from an EMBL/GenBank/DDBJ whole genome shotgun (WGS) entry which is preliminary data.</text>
</comment>
<feature type="transmembrane region" description="Helical" evidence="1">
    <location>
        <begin position="201"/>
        <end position="221"/>
    </location>
</feature>
<dbReference type="STRING" id="229920.ADM99_12190"/>
<dbReference type="Proteomes" id="UP000050430">
    <property type="component" value="Unassembled WGS sequence"/>
</dbReference>
<feature type="transmembrane region" description="Helical" evidence="1">
    <location>
        <begin position="246"/>
        <end position="268"/>
    </location>
</feature>
<evidence type="ECO:0000313" key="4">
    <source>
        <dbReference type="Proteomes" id="UP000050430"/>
    </source>
</evidence>
<name>A0A0P6X9F5_9CHLR</name>
<dbReference type="AlphaFoldDB" id="A0A0P6X9F5"/>
<dbReference type="InterPro" id="IPR027783">
    <property type="entry name" value="Bacterial_PH-related"/>
</dbReference>
<proteinExistence type="predicted"/>
<accession>A0A0P6X9F5</accession>
<feature type="domain" description="Bacterial Pleckstrin homology" evidence="2">
    <location>
        <begin position="73"/>
        <end position="169"/>
    </location>
</feature>
<feature type="transmembrane region" description="Helical" evidence="1">
    <location>
        <begin position="275"/>
        <end position="298"/>
    </location>
</feature>
<organism evidence="3 4">
    <name type="scientific">Leptolinea tardivitalis</name>
    <dbReference type="NCBI Taxonomy" id="229920"/>
    <lineage>
        <taxon>Bacteria</taxon>
        <taxon>Bacillati</taxon>
        <taxon>Chloroflexota</taxon>
        <taxon>Anaerolineae</taxon>
        <taxon>Anaerolineales</taxon>
        <taxon>Anaerolineaceae</taxon>
        <taxon>Leptolinea</taxon>
    </lineage>
</organism>
<keyword evidence="4" id="KW-1185">Reference proteome</keyword>
<dbReference type="OrthoDB" id="164276at2"/>
<feature type="transmembrane region" description="Helical" evidence="1">
    <location>
        <begin position="41"/>
        <end position="64"/>
    </location>
</feature>
<keyword evidence="1" id="KW-0472">Membrane</keyword>
<dbReference type="RefSeq" id="WP_062422775.1">
    <property type="nucleotide sequence ID" value="NZ_BBYA01000011.1"/>
</dbReference>
<feature type="transmembrane region" description="Helical" evidence="1">
    <location>
        <begin position="15"/>
        <end position="35"/>
    </location>
</feature>
<protein>
    <recommendedName>
        <fullName evidence="2">Bacterial Pleckstrin homology domain-containing protein</fullName>
    </recommendedName>
</protein>
<evidence type="ECO:0000256" key="1">
    <source>
        <dbReference type="SAM" id="Phobius"/>
    </source>
</evidence>
<gene>
    <name evidence="3" type="ORF">ADM99_12190</name>
</gene>
<dbReference type="EMBL" id="LGCK01000012">
    <property type="protein sequence ID" value="KPL71040.1"/>
    <property type="molecule type" value="Genomic_DNA"/>
</dbReference>
<dbReference type="Pfam" id="PF10882">
    <property type="entry name" value="bPH_5"/>
    <property type="match status" value="1"/>
</dbReference>
<keyword evidence="1" id="KW-0812">Transmembrane</keyword>